<gene>
    <name evidence="1" type="ORF">DXG03_002743</name>
</gene>
<evidence type="ECO:0000313" key="1">
    <source>
        <dbReference type="EMBL" id="KAG5639866.1"/>
    </source>
</evidence>
<keyword evidence="2" id="KW-1185">Reference proteome</keyword>
<dbReference type="EMBL" id="JABCKV010001826">
    <property type="protein sequence ID" value="KAG5639866.1"/>
    <property type="molecule type" value="Genomic_DNA"/>
</dbReference>
<protein>
    <submittedName>
        <fullName evidence="1">Uncharacterized protein</fullName>
    </submittedName>
</protein>
<evidence type="ECO:0000313" key="2">
    <source>
        <dbReference type="Proteomes" id="UP000775547"/>
    </source>
</evidence>
<dbReference type="AlphaFoldDB" id="A0A9P7K672"/>
<reference evidence="1" key="1">
    <citation type="submission" date="2020-07" db="EMBL/GenBank/DDBJ databases">
        <authorList>
            <person name="Nieuwenhuis M."/>
            <person name="Van De Peppel L.J.J."/>
        </authorList>
    </citation>
    <scope>NUCLEOTIDE SEQUENCE</scope>
    <source>
        <strain evidence="1">AP01</strain>
        <tissue evidence="1">Mycelium</tissue>
    </source>
</reference>
<organism evidence="1 2">
    <name type="scientific">Asterophora parasitica</name>
    <dbReference type="NCBI Taxonomy" id="117018"/>
    <lineage>
        <taxon>Eukaryota</taxon>
        <taxon>Fungi</taxon>
        <taxon>Dikarya</taxon>
        <taxon>Basidiomycota</taxon>
        <taxon>Agaricomycotina</taxon>
        <taxon>Agaricomycetes</taxon>
        <taxon>Agaricomycetidae</taxon>
        <taxon>Agaricales</taxon>
        <taxon>Tricholomatineae</taxon>
        <taxon>Lyophyllaceae</taxon>
        <taxon>Asterophora</taxon>
    </lineage>
</organism>
<proteinExistence type="predicted"/>
<accession>A0A9P7K672</accession>
<reference evidence="1" key="2">
    <citation type="submission" date="2021-10" db="EMBL/GenBank/DDBJ databases">
        <title>Phylogenomics reveals ancestral predisposition of the termite-cultivated fungus Termitomyces towards a domesticated lifestyle.</title>
        <authorList>
            <person name="Auxier B."/>
            <person name="Grum-Grzhimaylo A."/>
            <person name="Cardenas M.E."/>
            <person name="Lodge J.D."/>
            <person name="Laessoe T."/>
            <person name="Pedersen O."/>
            <person name="Smith M.E."/>
            <person name="Kuyper T.W."/>
            <person name="Franco-Molano E.A."/>
            <person name="Baroni T.J."/>
            <person name="Aanen D.K."/>
        </authorList>
    </citation>
    <scope>NUCLEOTIDE SEQUENCE</scope>
    <source>
        <strain evidence="1">AP01</strain>
        <tissue evidence="1">Mycelium</tissue>
    </source>
</reference>
<sequence>MFTYKVDTNKDIVVLDSRLDVTIPIALVLLFKDAPARAEDEGLGLHHLQTQKNYQHYALDAVLCPLPLILACGSQEKHSVLWLLEQ</sequence>
<dbReference type="Proteomes" id="UP000775547">
    <property type="component" value="Unassembled WGS sequence"/>
</dbReference>
<comment type="caution">
    <text evidence="1">The sequence shown here is derived from an EMBL/GenBank/DDBJ whole genome shotgun (WGS) entry which is preliminary data.</text>
</comment>
<name>A0A9P7K672_9AGAR</name>